<keyword evidence="9" id="KW-1185">Reference proteome</keyword>
<evidence type="ECO:0000259" key="7">
    <source>
        <dbReference type="PROSITE" id="PS50059"/>
    </source>
</evidence>
<proteinExistence type="inferred from homology"/>
<dbReference type="Pfam" id="PF00254">
    <property type="entry name" value="FKBP_C"/>
    <property type="match status" value="1"/>
</dbReference>
<dbReference type="GO" id="GO:0006457">
    <property type="term" value="P:protein folding"/>
    <property type="evidence" value="ECO:0007669"/>
    <property type="project" value="InterPro"/>
</dbReference>
<keyword evidence="3 5" id="KW-0697">Rotamase</keyword>
<dbReference type="RefSeq" id="WP_265672900.1">
    <property type="nucleotide sequence ID" value="NZ_JAKRRY010000001.1"/>
</dbReference>
<dbReference type="Gene3D" id="1.10.287.460">
    <property type="entry name" value="Peptidyl-prolyl cis-trans isomerase, FKBP-type, N-terminal domain"/>
    <property type="match status" value="1"/>
</dbReference>
<organism evidence="8 9">
    <name type="scientific">Vibrio qingdaonensis</name>
    <dbReference type="NCBI Taxonomy" id="2829491"/>
    <lineage>
        <taxon>Bacteria</taxon>
        <taxon>Pseudomonadati</taxon>
        <taxon>Pseudomonadota</taxon>
        <taxon>Gammaproteobacteria</taxon>
        <taxon>Vibrionales</taxon>
        <taxon>Vibrionaceae</taxon>
        <taxon>Vibrio</taxon>
    </lineage>
</organism>
<dbReference type="InterPro" id="IPR000774">
    <property type="entry name" value="PPIase_FKBP_N"/>
</dbReference>
<evidence type="ECO:0000256" key="4">
    <source>
        <dbReference type="ARBA" id="ARBA00023235"/>
    </source>
</evidence>
<dbReference type="PANTHER" id="PTHR43811">
    <property type="entry name" value="FKBP-TYPE PEPTIDYL-PROLYL CIS-TRANS ISOMERASE FKPA"/>
    <property type="match status" value="1"/>
</dbReference>
<dbReference type="AlphaFoldDB" id="A0A9X3CJ90"/>
<dbReference type="EMBL" id="JAKRRY010000001">
    <property type="protein sequence ID" value="MCW8344473.1"/>
    <property type="molecule type" value="Genomic_DNA"/>
</dbReference>
<dbReference type="Pfam" id="PF01346">
    <property type="entry name" value="FKBP_N"/>
    <property type="match status" value="1"/>
</dbReference>
<gene>
    <name evidence="8" type="ORF">MD535_00335</name>
</gene>
<dbReference type="InterPro" id="IPR046357">
    <property type="entry name" value="PPIase_dom_sf"/>
</dbReference>
<evidence type="ECO:0000256" key="6">
    <source>
        <dbReference type="RuleBase" id="RU003915"/>
    </source>
</evidence>
<dbReference type="Gene3D" id="3.10.50.40">
    <property type="match status" value="1"/>
</dbReference>
<evidence type="ECO:0000256" key="3">
    <source>
        <dbReference type="ARBA" id="ARBA00023110"/>
    </source>
</evidence>
<dbReference type="PANTHER" id="PTHR43811:SF19">
    <property type="entry name" value="39 KDA FK506-BINDING NUCLEAR PROTEIN"/>
    <property type="match status" value="1"/>
</dbReference>
<accession>A0A9X3CJ90</accession>
<dbReference type="PROSITE" id="PS50059">
    <property type="entry name" value="FKBP_PPIASE"/>
    <property type="match status" value="1"/>
</dbReference>
<dbReference type="EC" id="5.2.1.8" evidence="6"/>
<dbReference type="InterPro" id="IPR001179">
    <property type="entry name" value="PPIase_FKBP_dom"/>
</dbReference>
<name>A0A9X3CJ90_9VIBR</name>
<dbReference type="InterPro" id="IPR036944">
    <property type="entry name" value="PPIase_FKBP_N_sf"/>
</dbReference>
<dbReference type="Proteomes" id="UP001155587">
    <property type="component" value="Unassembled WGS sequence"/>
</dbReference>
<reference evidence="8" key="1">
    <citation type="submission" date="2022-02" db="EMBL/GenBank/DDBJ databases">
        <title>Vibrio sp. nov, a new bacterium isolated from seawater.</title>
        <authorList>
            <person name="Yuan Y."/>
        </authorList>
    </citation>
    <scope>NUCLEOTIDE SEQUENCE</scope>
    <source>
        <strain evidence="8">ZSDZ65</strain>
    </source>
</reference>
<comment type="caution">
    <text evidence="8">The sequence shown here is derived from an EMBL/GenBank/DDBJ whole genome shotgun (WGS) entry which is preliminary data.</text>
</comment>
<sequence length="203" mass="23255">MDIETLEQKVSYILGREVAAELAKKSFPKMNIKIIQEAIMDTFLQKEWPFDPNDAESLKVELEEQRKQAETTLEQQKANYEREFFTKNGQRDTVLSHSSGIQYEILNEGSHPAEVTPKSRLSVRHKTWLLNGQLVDGSAHLPEPMTVQLQQVPLAWMVALKEMNVGATWRLYVPSHLAYKENTHQTVPADTAVIFDLHIEQVT</sequence>
<protein>
    <recommendedName>
        <fullName evidence="6">Peptidyl-prolyl cis-trans isomerase</fullName>
        <ecNumber evidence="6">5.2.1.8</ecNumber>
    </recommendedName>
</protein>
<evidence type="ECO:0000256" key="5">
    <source>
        <dbReference type="PROSITE-ProRule" id="PRU00277"/>
    </source>
</evidence>
<feature type="domain" description="PPIase FKBP-type" evidence="7">
    <location>
        <begin position="118"/>
        <end position="203"/>
    </location>
</feature>
<dbReference type="GO" id="GO:0003755">
    <property type="term" value="F:peptidyl-prolyl cis-trans isomerase activity"/>
    <property type="evidence" value="ECO:0007669"/>
    <property type="project" value="UniProtKB-UniRule"/>
</dbReference>
<keyword evidence="4 5" id="KW-0413">Isomerase</keyword>
<comment type="similarity">
    <text evidence="2 6">Belongs to the FKBP-type PPIase family.</text>
</comment>
<evidence type="ECO:0000313" key="8">
    <source>
        <dbReference type="EMBL" id="MCW8344473.1"/>
    </source>
</evidence>
<evidence type="ECO:0000313" key="9">
    <source>
        <dbReference type="Proteomes" id="UP001155587"/>
    </source>
</evidence>
<comment type="catalytic activity">
    <reaction evidence="1 5 6">
        <text>[protein]-peptidylproline (omega=180) = [protein]-peptidylproline (omega=0)</text>
        <dbReference type="Rhea" id="RHEA:16237"/>
        <dbReference type="Rhea" id="RHEA-COMP:10747"/>
        <dbReference type="Rhea" id="RHEA-COMP:10748"/>
        <dbReference type="ChEBI" id="CHEBI:83833"/>
        <dbReference type="ChEBI" id="CHEBI:83834"/>
        <dbReference type="EC" id="5.2.1.8"/>
    </reaction>
</comment>
<dbReference type="SUPFAM" id="SSF54534">
    <property type="entry name" value="FKBP-like"/>
    <property type="match status" value="1"/>
</dbReference>
<evidence type="ECO:0000256" key="1">
    <source>
        <dbReference type="ARBA" id="ARBA00000971"/>
    </source>
</evidence>
<evidence type="ECO:0000256" key="2">
    <source>
        <dbReference type="ARBA" id="ARBA00006577"/>
    </source>
</evidence>